<feature type="transmembrane region" description="Helical" evidence="1">
    <location>
        <begin position="91"/>
        <end position="111"/>
    </location>
</feature>
<evidence type="ECO:0000256" key="1">
    <source>
        <dbReference type="SAM" id="Phobius"/>
    </source>
</evidence>
<dbReference type="EMBL" id="BAABDO010000005">
    <property type="protein sequence ID" value="GAA4129478.1"/>
    <property type="molecule type" value="Genomic_DNA"/>
</dbReference>
<dbReference type="Proteomes" id="UP001500266">
    <property type="component" value="Unassembled WGS sequence"/>
</dbReference>
<name>A0ABP7Y485_9ACTN</name>
<dbReference type="RefSeq" id="WP_345017138.1">
    <property type="nucleotide sequence ID" value="NZ_BAABDO010000005.1"/>
</dbReference>
<organism evidence="2 3">
    <name type="scientific">Actinomadura keratinilytica</name>
    <dbReference type="NCBI Taxonomy" id="547461"/>
    <lineage>
        <taxon>Bacteria</taxon>
        <taxon>Bacillati</taxon>
        <taxon>Actinomycetota</taxon>
        <taxon>Actinomycetes</taxon>
        <taxon>Streptosporangiales</taxon>
        <taxon>Thermomonosporaceae</taxon>
        <taxon>Actinomadura</taxon>
    </lineage>
</organism>
<sequence>MTRTAAAASQRRHGLAGLLVALFVVAGLLSSYGLGHGAPLRVCTQHALSVPSAAADAQAGGPAQRAHSAPPAATPLATTLKAPVDLPPLSPAHACLGLAVLISLVTLALAVGRPRTRAFRVPRGHRILAPPATGPPSPPSLAALQVLRL</sequence>
<proteinExistence type="predicted"/>
<keyword evidence="1" id="KW-0812">Transmembrane</keyword>
<keyword evidence="1" id="KW-0472">Membrane</keyword>
<gene>
    <name evidence="2" type="ORF">GCM10022416_06060</name>
</gene>
<keyword evidence="1" id="KW-1133">Transmembrane helix</keyword>
<evidence type="ECO:0000313" key="3">
    <source>
        <dbReference type="Proteomes" id="UP001500266"/>
    </source>
</evidence>
<accession>A0ABP7Y485</accession>
<keyword evidence="3" id="KW-1185">Reference proteome</keyword>
<evidence type="ECO:0000313" key="2">
    <source>
        <dbReference type="EMBL" id="GAA4129478.1"/>
    </source>
</evidence>
<reference evidence="3" key="1">
    <citation type="journal article" date="2019" name="Int. J. Syst. Evol. Microbiol.">
        <title>The Global Catalogue of Microorganisms (GCM) 10K type strain sequencing project: providing services to taxonomists for standard genome sequencing and annotation.</title>
        <authorList>
            <consortium name="The Broad Institute Genomics Platform"/>
            <consortium name="The Broad Institute Genome Sequencing Center for Infectious Disease"/>
            <person name="Wu L."/>
            <person name="Ma J."/>
        </authorList>
    </citation>
    <scope>NUCLEOTIDE SEQUENCE [LARGE SCALE GENOMIC DNA]</scope>
    <source>
        <strain evidence="3">JCM 17316</strain>
    </source>
</reference>
<protein>
    <submittedName>
        <fullName evidence="2">Uncharacterized protein</fullName>
    </submittedName>
</protein>
<comment type="caution">
    <text evidence="2">The sequence shown here is derived from an EMBL/GenBank/DDBJ whole genome shotgun (WGS) entry which is preliminary data.</text>
</comment>